<dbReference type="Pfam" id="PF00254">
    <property type="entry name" value="FKBP_C"/>
    <property type="match status" value="4"/>
</dbReference>
<evidence type="ECO:0000256" key="4">
    <source>
        <dbReference type="ARBA" id="ARBA00022723"/>
    </source>
</evidence>
<dbReference type="PROSITE" id="PS50059">
    <property type="entry name" value="FKBP_PPIASE"/>
    <property type="match status" value="4"/>
</dbReference>
<evidence type="ECO:0000256" key="5">
    <source>
        <dbReference type="ARBA" id="ARBA00022729"/>
    </source>
</evidence>
<dbReference type="PROSITE" id="PS50222">
    <property type="entry name" value="EF_HAND_2"/>
    <property type="match status" value="1"/>
</dbReference>
<keyword evidence="7" id="KW-0256">Endoplasmic reticulum</keyword>
<evidence type="ECO:0000256" key="7">
    <source>
        <dbReference type="ARBA" id="ARBA00022824"/>
    </source>
</evidence>
<dbReference type="InterPro" id="IPR011992">
    <property type="entry name" value="EF-hand-dom_pair"/>
</dbReference>
<evidence type="ECO:0000256" key="3">
    <source>
        <dbReference type="ARBA" id="ARBA00013194"/>
    </source>
</evidence>
<dbReference type="EC" id="5.2.1.8" evidence="3 13"/>
<dbReference type="InterPro" id="IPR001179">
    <property type="entry name" value="PPIase_FKBP_dom"/>
</dbReference>
<feature type="domain" description="PPIase FKBP-type" evidence="15">
    <location>
        <begin position="384"/>
        <end position="472"/>
    </location>
</feature>
<dbReference type="SUPFAM" id="SSF47473">
    <property type="entry name" value="EF-hand"/>
    <property type="match status" value="1"/>
</dbReference>
<evidence type="ECO:0000259" key="16">
    <source>
        <dbReference type="PROSITE" id="PS50222"/>
    </source>
</evidence>
<dbReference type="GO" id="GO:0005509">
    <property type="term" value="F:calcium ion binding"/>
    <property type="evidence" value="ECO:0007669"/>
    <property type="project" value="InterPro"/>
</dbReference>
<keyword evidence="5 14" id="KW-0732">Signal</keyword>
<keyword evidence="9 13" id="KW-0697">Rotamase</keyword>
<comment type="subcellular location">
    <subcellularLocation>
        <location evidence="2">Endoplasmic reticulum</location>
    </subcellularLocation>
</comment>
<evidence type="ECO:0000313" key="17">
    <source>
        <dbReference type="Ensembl" id="ENSEBUP00000023005.1"/>
    </source>
</evidence>
<dbReference type="InterPro" id="IPR051989">
    <property type="entry name" value="FKBP-like_isomerase"/>
</dbReference>
<comment type="catalytic activity">
    <reaction evidence="1 13">
        <text>[protein]-peptidylproline (omega=180) = [protein]-peptidylproline (omega=0)</text>
        <dbReference type="Rhea" id="RHEA:16237"/>
        <dbReference type="Rhea" id="RHEA-COMP:10747"/>
        <dbReference type="Rhea" id="RHEA-COMP:10748"/>
        <dbReference type="ChEBI" id="CHEBI:83833"/>
        <dbReference type="ChEBI" id="CHEBI:83834"/>
        <dbReference type="EC" id="5.2.1.8"/>
    </reaction>
</comment>
<sequence>MHAPFARLALVLLLLRVACGAPLGSRDGLSARRGTCVRSVCAGDFVRCQFNGTDARGHLLTSSYDRNHTLNVFVGVGELVPELDQVLLGMCVNEQRQISIPSSPTIITQGYGIPLFLGSIVKLELLVTDVWNLVDAVQVQTLFRPHQCNRTVEVSDYVRYHYNGSLLDGSLFDTSLWQNKTYNSYVGTGWLIPGVDNGIRGMCVGEQRHIVVPPFMAYGEQGAGEDDTDAAVPPNATLVFDILLLDLHNPRDRVTVKSYHVPHTCKRRTIVGDFVRYHYNGSLLDGTTFDSSYLKDKTYDTYLGKGYIIAGMEEGLLGVCVGEHRRLTIPPHLAYGEAGIVNKIPGSAVIVVHVLMVDFHNPTDSVVIETQHLPEQCSHHVHKGDFVGMHYNTSLLDGTKLYSSRTTGWTYEAIVGNGQLIPGLEQGLVGMCLGERRQLVIPPHLGFGEKGIEGEVPGSAVLRFDVELVRLEEGLPDGYIFVWKDNAPDELFPQMDNDHDEHITLTEFSTYIKTQVSQGLGRLLPGRDHDHLIGDMFRNQDRNGDGIITASELKLKRQEDEERQHDEL</sequence>
<dbReference type="Gene3D" id="3.10.50.40">
    <property type="match status" value="4"/>
</dbReference>
<dbReference type="OMA" id="YDRHTLV"/>
<evidence type="ECO:0000256" key="2">
    <source>
        <dbReference type="ARBA" id="ARBA00004240"/>
    </source>
</evidence>
<dbReference type="GeneTree" id="ENSGT00940000157125"/>
<dbReference type="PANTHER" id="PTHR46046:SF5">
    <property type="entry name" value="PEPTIDYLPROLYL ISOMERASE"/>
    <property type="match status" value="1"/>
</dbReference>
<dbReference type="GO" id="GO:0005783">
    <property type="term" value="C:endoplasmic reticulum"/>
    <property type="evidence" value="ECO:0007669"/>
    <property type="project" value="UniProtKB-SubCell"/>
</dbReference>
<dbReference type="PANTHER" id="PTHR46046">
    <property type="entry name" value="PEPTIDYLPROLYL ISOMERASE"/>
    <property type="match status" value="1"/>
</dbReference>
<dbReference type="FunFam" id="3.10.50.40:FF:000002">
    <property type="entry name" value="Peptidylprolyl isomerase"/>
    <property type="match status" value="3"/>
</dbReference>
<dbReference type="Proteomes" id="UP000694388">
    <property type="component" value="Unplaced"/>
</dbReference>
<name>A0A8C4R015_EPTBU</name>
<evidence type="ECO:0000259" key="15">
    <source>
        <dbReference type="PROSITE" id="PS50059"/>
    </source>
</evidence>
<dbReference type="Ensembl" id="ENSEBUT00000023581.1">
    <property type="protein sequence ID" value="ENSEBUP00000023005.1"/>
    <property type="gene ID" value="ENSEBUG00000014180.1"/>
</dbReference>
<evidence type="ECO:0000256" key="12">
    <source>
        <dbReference type="ARBA" id="ARBA00055986"/>
    </source>
</evidence>
<evidence type="ECO:0000256" key="11">
    <source>
        <dbReference type="ARBA" id="ARBA00023235"/>
    </source>
</evidence>
<dbReference type="SUPFAM" id="SSF54534">
    <property type="entry name" value="FKBP-like"/>
    <property type="match status" value="4"/>
</dbReference>
<dbReference type="Gene3D" id="1.10.238.10">
    <property type="entry name" value="EF-hand"/>
    <property type="match status" value="1"/>
</dbReference>
<feature type="domain" description="PPIase FKBP-type" evidence="15">
    <location>
        <begin position="272"/>
        <end position="360"/>
    </location>
</feature>
<evidence type="ECO:0000256" key="10">
    <source>
        <dbReference type="ARBA" id="ARBA00023180"/>
    </source>
</evidence>
<proteinExistence type="predicted"/>
<comment type="function">
    <text evidence="12">PPIases accelerate the folding of proteins during protein synthesis.</text>
</comment>
<evidence type="ECO:0000256" key="13">
    <source>
        <dbReference type="PROSITE-ProRule" id="PRU00277"/>
    </source>
</evidence>
<evidence type="ECO:0000256" key="1">
    <source>
        <dbReference type="ARBA" id="ARBA00000971"/>
    </source>
</evidence>
<keyword evidence="6" id="KW-0677">Repeat</keyword>
<keyword evidence="10" id="KW-0325">Glycoprotein</keyword>
<evidence type="ECO:0000256" key="9">
    <source>
        <dbReference type="ARBA" id="ARBA00023110"/>
    </source>
</evidence>
<protein>
    <recommendedName>
        <fullName evidence="3 13">peptidylprolyl isomerase</fullName>
        <ecNumber evidence="3 13">5.2.1.8</ecNumber>
    </recommendedName>
</protein>
<reference evidence="17" key="1">
    <citation type="submission" date="2025-08" db="UniProtKB">
        <authorList>
            <consortium name="Ensembl"/>
        </authorList>
    </citation>
    <scope>IDENTIFICATION</scope>
</reference>
<dbReference type="AlphaFoldDB" id="A0A8C4R015"/>
<dbReference type="InterPro" id="IPR002048">
    <property type="entry name" value="EF_hand_dom"/>
</dbReference>
<feature type="domain" description="PPIase FKBP-type" evidence="15">
    <location>
        <begin position="43"/>
        <end position="129"/>
    </location>
</feature>
<dbReference type="InterPro" id="IPR046357">
    <property type="entry name" value="PPIase_dom_sf"/>
</dbReference>
<reference evidence="17" key="2">
    <citation type="submission" date="2025-09" db="UniProtKB">
        <authorList>
            <consortium name="Ensembl"/>
        </authorList>
    </citation>
    <scope>IDENTIFICATION</scope>
</reference>
<feature type="domain" description="PPIase FKBP-type" evidence="15">
    <location>
        <begin position="155"/>
        <end position="248"/>
    </location>
</feature>
<evidence type="ECO:0000256" key="6">
    <source>
        <dbReference type="ARBA" id="ARBA00022737"/>
    </source>
</evidence>
<evidence type="ECO:0000313" key="18">
    <source>
        <dbReference type="Proteomes" id="UP000694388"/>
    </source>
</evidence>
<evidence type="ECO:0000256" key="14">
    <source>
        <dbReference type="SAM" id="SignalP"/>
    </source>
</evidence>
<keyword evidence="11 13" id="KW-0413">Isomerase</keyword>
<keyword evidence="8" id="KW-0106">Calcium</keyword>
<dbReference type="GO" id="GO:0003755">
    <property type="term" value="F:peptidyl-prolyl cis-trans isomerase activity"/>
    <property type="evidence" value="ECO:0007669"/>
    <property type="project" value="UniProtKB-KW"/>
</dbReference>
<feature type="chain" id="PRO_5034990040" description="peptidylprolyl isomerase" evidence="14">
    <location>
        <begin position="21"/>
        <end position="568"/>
    </location>
</feature>
<dbReference type="PROSITE" id="PS00018">
    <property type="entry name" value="EF_HAND_1"/>
    <property type="match status" value="1"/>
</dbReference>
<keyword evidence="4" id="KW-0479">Metal-binding</keyword>
<keyword evidence="18" id="KW-1185">Reference proteome</keyword>
<feature type="signal peptide" evidence="14">
    <location>
        <begin position="1"/>
        <end position="20"/>
    </location>
</feature>
<evidence type="ECO:0000256" key="8">
    <source>
        <dbReference type="ARBA" id="ARBA00022837"/>
    </source>
</evidence>
<organism evidence="17 18">
    <name type="scientific">Eptatretus burgeri</name>
    <name type="common">Inshore hagfish</name>
    <dbReference type="NCBI Taxonomy" id="7764"/>
    <lineage>
        <taxon>Eukaryota</taxon>
        <taxon>Metazoa</taxon>
        <taxon>Chordata</taxon>
        <taxon>Craniata</taxon>
        <taxon>Vertebrata</taxon>
        <taxon>Cyclostomata</taxon>
        <taxon>Myxini</taxon>
        <taxon>Myxiniformes</taxon>
        <taxon>Myxinidae</taxon>
        <taxon>Eptatretinae</taxon>
        <taxon>Eptatretus</taxon>
    </lineage>
</organism>
<feature type="domain" description="EF-hand" evidence="16">
    <location>
        <begin position="528"/>
        <end position="563"/>
    </location>
</feature>
<accession>A0A8C4R015</accession>
<dbReference type="InterPro" id="IPR018247">
    <property type="entry name" value="EF_Hand_1_Ca_BS"/>
</dbReference>